<dbReference type="SUPFAM" id="SSF53448">
    <property type="entry name" value="Nucleotide-diphospho-sugar transferases"/>
    <property type="match status" value="1"/>
</dbReference>
<dbReference type="Pfam" id="PF00535">
    <property type="entry name" value="Glycos_transf_2"/>
    <property type="match status" value="1"/>
</dbReference>
<dbReference type="PANTHER" id="PTHR22916:SF3">
    <property type="entry name" value="UDP-GLCNAC:BETAGAL BETA-1,3-N-ACETYLGLUCOSAMINYLTRANSFERASE-LIKE PROTEIN 1"/>
    <property type="match status" value="1"/>
</dbReference>
<evidence type="ECO:0000259" key="1">
    <source>
        <dbReference type="Pfam" id="PF00535"/>
    </source>
</evidence>
<comment type="caution">
    <text evidence="2">The sequence shown here is derived from an EMBL/GenBank/DDBJ whole genome shotgun (WGS) entry which is preliminary data.</text>
</comment>
<protein>
    <submittedName>
        <fullName evidence="2">Glycosyltransferase</fullName>
    </submittedName>
</protein>
<dbReference type="PANTHER" id="PTHR22916">
    <property type="entry name" value="GLYCOSYLTRANSFERASE"/>
    <property type="match status" value="1"/>
</dbReference>
<dbReference type="GO" id="GO:0016758">
    <property type="term" value="F:hexosyltransferase activity"/>
    <property type="evidence" value="ECO:0007669"/>
    <property type="project" value="UniProtKB-ARBA"/>
</dbReference>
<evidence type="ECO:0000313" key="3">
    <source>
        <dbReference type="Proteomes" id="UP000479531"/>
    </source>
</evidence>
<dbReference type="InterPro" id="IPR001173">
    <property type="entry name" value="Glyco_trans_2-like"/>
</dbReference>
<name>A0A6L6XGQ1_9FIRM</name>
<reference evidence="2 3" key="1">
    <citation type="submission" date="2019-10" db="EMBL/GenBank/DDBJ databases">
        <title>Roseburia spp. ameliorate alcoholic fatty liver via restoration of gut barrier function.</title>
        <authorList>
            <person name="Seo B."/>
            <person name="Ko G."/>
        </authorList>
    </citation>
    <scope>NUCLEOTIDE SEQUENCE [LARGE SCALE GENOMIC DNA]</scope>
    <source>
        <strain evidence="2 3">SNUG30017</strain>
    </source>
</reference>
<keyword evidence="2" id="KW-0808">Transferase</keyword>
<feature type="domain" description="Glycosyltransferase 2-like" evidence="1">
    <location>
        <begin position="13"/>
        <end position="124"/>
    </location>
</feature>
<accession>A0A6L6XGQ1</accession>
<dbReference type="InterPro" id="IPR029044">
    <property type="entry name" value="Nucleotide-diphossugar_trans"/>
</dbReference>
<dbReference type="Gene3D" id="3.90.550.10">
    <property type="entry name" value="Spore Coat Polysaccharide Biosynthesis Protein SpsA, Chain A"/>
    <property type="match status" value="1"/>
</dbReference>
<gene>
    <name evidence="2" type="ORF">GCK47_09250</name>
</gene>
<evidence type="ECO:0000313" key="2">
    <source>
        <dbReference type="EMBL" id="MVQ45887.1"/>
    </source>
</evidence>
<dbReference type="Proteomes" id="UP000479531">
    <property type="component" value="Unassembled WGS sequence"/>
</dbReference>
<sequence length="354" mass="41794">MEINGGIMEPLVTVLISSYNHAKYIAAGLESVLNQSYKNLQIIVVDDGSQDDTLDLLQSYEDERLTVLTAERNTAFRLYDTAKSKIQGKYVAELASDDRWTLDKIQKQVDFLENHGEIGLVFSWCEVLTPDLKEKERLESVFNVQNKEMHEWFWELIVEGNKFNNPSVMFRTEVFQKYDGYRFQYRQLQDLELWLRMLPNENVYIMPEKLTYYTWHPKDNVGNMSADTMENMVRLDMEMSYILFDVFRNIDGAFFNRAFARELEGDVSLEKADIICKKFLILACFNSSVFQDAAILFYHECIREDGVLDTLEHKYGFSRADFWKYEGEKGSVHDMRAYRDLAVKWRENYYNCQR</sequence>
<organism evidence="2 3">
    <name type="scientific">Roseburia intestinalis</name>
    <dbReference type="NCBI Taxonomy" id="166486"/>
    <lineage>
        <taxon>Bacteria</taxon>
        <taxon>Bacillati</taxon>
        <taxon>Bacillota</taxon>
        <taxon>Clostridia</taxon>
        <taxon>Lachnospirales</taxon>
        <taxon>Lachnospiraceae</taxon>
        <taxon>Roseburia</taxon>
    </lineage>
</organism>
<dbReference type="AlphaFoldDB" id="A0A6L6XGQ1"/>
<dbReference type="EMBL" id="WGGT01000010">
    <property type="protein sequence ID" value="MVQ45887.1"/>
    <property type="molecule type" value="Genomic_DNA"/>
</dbReference>
<proteinExistence type="predicted"/>